<evidence type="ECO:0000313" key="3">
    <source>
        <dbReference type="Proteomes" id="UP001556367"/>
    </source>
</evidence>
<feature type="region of interest" description="Disordered" evidence="1">
    <location>
        <begin position="26"/>
        <end position="103"/>
    </location>
</feature>
<accession>A0ABR3JAG9</accession>
<sequence>MAGIKVYCTNLPKQVQSIKTARLSALSSLPPSPSTSRPGLGFKSRGGVAGPGPQLTFLSRYDGRSGARLRFKTGPDASARRLASPSHSDLNEASRGAQGTFNR</sequence>
<keyword evidence="3" id="KW-1185">Reference proteome</keyword>
<name>A0ABR3JAG9_9AGAR</name>
<reference evidence="3" key="1">
    <citation type="submission" date="2024-06" db="EMBL/GenBank/DDBJ databases">
        <title>Multi-omics analyses provide insights into the biosynthesis of the anticancer antibiotic pleurotin in Hohenbuehelia grisea.</title>
        <authorList>
            <person name="Weaver J.A."/>
            <person name="Alberti F."/>
        </authorList>
    </citation>
    <scope>NUCLEOTIDE SEQUENCE [LARGE SCALE GENOMIC DNA]</scope>
    <source>
        <strain evidence="3">T-177</strain>
    </source>
</reference>
<proteinExistence type="predicted"/>
<evidence type="ECO:0000256" key="1">
    <source>
        <dbReference type="SAM" id="MobiDB-lite"/>
    </source>
</evidence>
<comment type="caution">
    <text evidence="2">The sequence shown here is derived from an EMBL/GenBank/DDBJ whole genome shotgun (WGS) entry which is preliminary data.</text>
</comment>
<dbReference type="EMBL" id="JASNQZ010000010">
    <property type="protein sequence ID" value="KAL0952536.1"/>
    <property type="molecule type" value="Genomic_DNA"/>
</dbReference>
<evidence type="ECO:0000313" key="2">
    <source>
        <dbReference type="EMBL" id="KAL0952536.1"/>
    </source>
</evidence>
<organism evidence="2 3">
    <name type="scientific">Hohenbuehelia grisea</name>
    <dbReference type="NCBI Taxonomy" id="104357"/>
    <lineage>
        <taxon>Eukaryota</taxon>
        <taxon>Fungi</taxon>
        <taxon>Dikarya</taxon>
        <taxon>Basidiomycota</taxon>
        <taxon>Agaricomycotina</taxon>
        <taxon>Agaricomycetes</taxon>
        <taxon>Agaricomycetidae</taxon>
        <taxon>Agaricales</taxon>
        <taxon>Pleurotineae</taxon>
        <taxon>Pleurotaceae</taxon>
        <taxon>Hohenbuehelia</taxon>
    </lineage>
</organism>
<protein>
    <submittedName>
        <fullName evidence="2">Uncharacterized protein</fullName>
    </submittedName>
</protein>
<gene>
    <name evidence="2" type="ORF">HGRIS_006795</name>
</gene>
<dbReference type="Proteomes" id="UP001556367">
    <property type="component" value="Unassembled WGS sequence"/>
</dbReference>
<feature type="compositionally biased region" description="Low complexity" evidence="1">
    <location>
        <begin position="26"/>
        <end position="41"/>
    </location>
</feature>